<protein>
    <recommendedName>
        <fullName evidence="1">Right handed beta helix domain-containing protein</fullName>
    </recommendedName>
</protein>
<dbReference type="InterPro" id="IPR012334">
    <property type="entry name" value="Pectin_lyas_fold"/>
</dbReference>
<dbReference type="InterPro" id="IPR011050">
    <property type="entry name" value="Pectin_lyase_fold/virulence"/>
</dbReference>
<reference evidence="2" key="1">
    <citation type="journal article" date="2015" name="Nature">
        <title>Complex archaea that bridge the gap between prokaryotes and eukaryotes.</title>
        <authorList>
            <person name="Spang A."/>
            <person name="Saw J.H."/>
            <person name="Jorgensen S.L."/>
            <person name="Zaremba-Niedzwiedzka K."/>
            <person name="Martijn J."/>
            <person name="Lind A.E."/>
            <person name="van Eijk R."/>
            <person name="Schleper C."/>
            <person name="Guy L."/>
            <person name="Ettema T.J."/>
        </authorList>
    </citation>
    <scope>NUCLEOTIDE SEQUENCE</scope>
</reference>
<proteinExistence type="predicted"/>
<sequence>MQKFTFDGVNKLFIADPGITEFDIQQDLYSDWKEELLLPGNLKYAQALRTVGGDPVTAERDLGDTYFLLNGWRIRPQEADHRLEAEGNLYTDPFGFSAYVQVTGTFNVMVESTVSNLVDSTIARLEIENLQFLIESQRASHSAYGDIFYWDPENGDDSNDGTTSEDGVKTWAVVHDLCTDGNHDLVIALATAAAAPTEVDDQIIITKNYLFVRGSGRDFHIHPNTTGSSGVIIRECEGSEVSGMIICAGLSGTAVRVDKADFVLLETLWVEDSTGCGIVISGSRQSQILYNNIEHNAEEGIIFLDGCEEPHLFGNHIEDNGSHGVDIRGGRGVHLEINHIHDNQGYGVRIGPAAVRTEIKRTNNIFHNGLGAVLDLGTRTYIETRFGLAQDTRLRELHAIQGLQTGTPPLEISEDHRMVTGTFYQTVEADTPASGTVRVTRTE</sequence>
<evidence type="ECO:0000313" key="2">
    <source>
        <dbReference type="EMBL" id="KKM65867.1"/>
    </source>
</evidence>
<dbReference type="InterPro" id="IPR006626">
    <property type="entry name" value="PbH1"/>
</dbReference>
<organism evidence="2">
    <name type="scientific">marine sediment metagenome</name>
    <dbReference type="NCBI Taxonomy" id="412755"/>
    <lineage>
        <taxon>unclassified sequences</taxon>
        <taxon>metagenomes</taxon>
        <taxon>ecological metagenomes</taxon>
    </lineage>
</organism>
<dbReference type="SUPFAM" id="SSF51126">
    <property type="entry name" value="Pectin lyase-like"/>
    <property type="match status" value="1"/>
</dbReference>
<comment type="caution">
    <text evidence="2">The sequence shown here is derived from an EMBL/GenBank/DDBJ whole genome shotgun (WGS) entry which is preliminary data.</text>
</comment>
<gene>
    <name evidence="2" type="ORF">LCGC14_1486970</name>
</gene>
<evidence type="ECO:0000259" key="1">
    <source>
        <dbReference type="Pfam" id="PF13229"/>
    </source>
</evidence>
<name>A0A0F9M9S8_9ZZZZ</name>
<dbReference type="InterPro" id="IPR039448">
    <property type="entry name" value="Beta_helix"/>
</dbReference>
<dbReference type="SMART" id="SM00710">
    <property type="entry name" value="PbH1"/>
    <property type="match status" value="4"/>
</dbReference>
<feature type="domain" description="Right handed beta helix" evidence="1">
    <location>
        <begin position="227"/>
        <end position="375"/>
    </location>
</feature>
<dbReference type="Pfam" id="PF13229">
    <property type="entry name" value="Beta_helix"/>
    <property type="match status" value="1"/>
</dbReference>
<dbReference type="EMBL" id="LAZR01010643">
    <property type="protein sequence ID" value="KKM65867.1"/>
    <property type="molecule type" value="Genomic_DNA"/>
</dbReference>
<dbReference type="AlphaFoldDB" id="A0A0F9M9S8"/>
<accession>A0A0F9M9S8</accession>
<dbReference type="Gene3D" id="2.160.20.10">
    <property type="entry name" value="Single-stranded right-handed beta-helix, Pectin lyase-like"/>
    <property type="match status" value="1"/>
</dbReference>